<feature type="compositionally biased region" description="Basic residues" evidence="1">
    <location>
        <begin position="127"/>
        <end position="140"/>
    </location>
</feature>
<organism evidence="2 3">
    <name type="scientific">Pocillopora meandrina</name>
    <dbReference type="NCBI Taxonomy" id="46732"/>
    <lineage>
        <taxon>Eukaryota</taxon>
        <taxon>Metazoa</taxon>
        <taxon>Cnidaria</taxon>
        <taxon>Anthozoa</taxon>
        <taxon>Hexacorallia</taxon>
        <taxon>Scleractinia</taxon>
        <taxon>Astrocoeniina</taxon>
        <taxon>Pocilloporidae</taxon>
        <taxon>Pocillopora</taxon>
    </lineage>
</organism>
<evidence type="ECO:0000256" key="1">
    <source>
        <dbReference type="SAM" id="MobiDB-lite"/>
    </source>
</evidence>
<evidence type="ECO:0000313" key="2">
    <source>
        <dbReference type="EMBL" id="CAH3158955.1"/>
    </source>
</evidence>
<sequence length="140" mass="16144">VAQFVTRLRHVVEECDYSDQAGNQIRDQVVQQCKSHELRKKLLEKDTTGKHGRQKNCVNFVRDKQEDKGKEPAQRACYRCEQVGHFGLDRLSAPRKEKLPISAVGLTILVRSVKRTQPNLPNLDGKRRQKEGKRRRQSGL</sequence>
<name>A0AAU9XWP9_9CNID</name>
<comment type="caution">
    <text evidence="2">The sequence shown here is derived from an EMBL/GenBank/DDBJ whole genome shotgun (WGS) entry which is preliminary data.</text>
</comment>
<proteinExistence type="predicted"/>
<dbReference type="AlphaFoldDB" id="A0AAU9XWP9"/>
<dbReference type="Proteomes" id="UP001159428">
    <property type="component" value="Unassembled WGS sequence"/>
</dbReference>
<reference evidence="2 3" key="1">
    <citation type="submission" date="2022-05" db="EMBL/GenBank/DDBJ databases">
        <authorList>
            <consortium name="Genoscope - CEA"/>
            <person name="William W."/>
        </authorList>
    </citation>
    <scope>NUCLEOTIDE SEQUENCE [LARGE SCALE GENOMIC DNA]</scope>
</reference>
<gene>
    <name evidence="2" type="ORF">PMEA_00030730</name>
</gene>
<protein>
    <submittedName>
        <fullName evidence="2">Uncharacterized protein</fullName>
    </submittedName>
</protein>
<feature type="non-terminal residue" evidence="2">
    <location>
        <position position="1"/>
    </location>
</feature>
<accession>A0AAU9XWP9</accession>
<dbReference type="EMBL" id="CALNXJ010000069">
    <property type="protein sequence ID" value="CAH3158955.1"/>
    <property type="molecule type" value="Genomic_DNA"/>
</dbReference>
<evidence type="ECO:0000313" key="3">
    <source>
        <dbReference type="Proteomes" id="UP001159428"/>
    </source>
</evidence>
<feature type="region of interest" description="Disordered" evidence="1">
    <location>
        <begin position="117"/>
        <end position="140"/>
    </location>
</feature>
<keyword evidence="3" id="KW-1185">Reference proteome</keyword>